<sequence length="385" mass="39577">MRGRFARTLVMVSLLGLVAGCEEENKKESVSVSDAGAEDASLAPNAGRLGAALASAVAVGGPPPTPKAGDGPPENGVFAPGAGEAALPKAMNYKTEMLTDGSEPRVLLTSKPDGKEQKTSVLLSVRTGGPQGLPTIDFGMSFKIEKAKGDKPKKDAAGAEAAPAPAPVGSAVIAKVTSAVPASMSPGGLPKELIEEFGKLKGSEIRYQLSPTNAFSGLTIQMAKGVDAGLAPILDALAETVALLTPPLPEKPVGVGATWMVADRFVWTGAKIPVLRYRVFKVEKIEANGTVSFSVDSRQYAEEGTVKLTMGPGQEVSTPLDAFESAGKGTIVWDAAGLVPREGEIRQKLVAQVVPPGAPPGNQQRAVLQSELVGRFQAPTAAAAP</sequence>
<evidence type="ECO:0000313" key="2">
    <source>
        <dbReference type="Proteomes" id="UP000019678"/>
    </source>
</evidence>
<organism evidence="1 2">
    <name type="scientific">Chondromyces apiculatus DSM 436</name>
    <dbReference type="NCBI Taxonomy" id="1192034"/>
    <lineage>
        <taxon>Bacteria</taxon>
        <taxon>Pseudomonadati</taxon>
        <taxon>Myxococcota</taxon>
        <taxon>Polyangia</taxon>
        <taxon>Polyangiales</taxon>
        <taxon>Polyangiaceae</taxon>
        <taxon>Chondromyces</taxon>
    </lineage>
</organism>
<name>A0A017SZD9_9BACT</name>
<dbReference type="EMBL" id="ASRX01000074">
    <property type="protein sequence ID" value="EYF01661.1"/>
    <property type="molecule type" value="Genomic_DNA"/>
</dbReference>
<comment type="caution">
    <text evidence="1">The sequence shown here is derived from an EMBL/GenBank/DDBJ whole genome shotgun (WGS) entry which is preliminary data.</text>
</comment>
<reference evidence="1 2" key="1">
    <citation type="submission" date="2013-05" db="EMBL/GenBank/DDBJ databases">
        <title>Genome assembly of Chondromyces apiculatus DSM 436.</title>
        <authorList>
            <person name="Sharma G."/>
            <person name="Khatri I."/>
            <person name="Kaur C."/>
            <person name="Mayilraj S."/>
            <person name="Subramanian S."/>
        </authorList>
    </citation>
    <scope>NUCLEOTIDE SEQUENCE [LARGE SCALE GENOMIC DNA]</scope>
    <source>
        <strain evidence="1 2">DSM 436</strain>
    </source>
</reference>
<gene>
    <name evidence="1" type="ORF">CAP_7866</name>
</gene>
<dbReference type="STRING" id="1192034.CAP_7866"/>
<dbReference type="PROSITE" id="PS51257">
    <property type="entry name" value="PROKAR_LIPOPROTEIN"/>
    <property type="match status" value="1"/>
</dbReference>
<dbReference type="Proteomes" id="UP000019678">
    <property type="component" value="Unassembled WGS sequence"/>
</dbReference>
<evidence type="ECO:0008006" key="3">
    <source>
        <dbReference type="Google" id="ProtNLM"/>
    </source>
</evidence>
<dbReference type="OrthoDB" id="5498028at2"/>
<keyword evidence="2" id="KW-1185">Reference proteome</keyword>
<dbReference type="AlphaFoldDB" id="A0A017SZD9"/>
<proteinExistence type="predicted"/>
<evidence type="ECO:0000313" key="1">
    <source>
        <dbReference type="EMBL" id="EYF01661.1"/>
    </source>
</evidence>
<accession>A0A017SZD9</accession>
<protein>
    <recommendedName>
        <fullName evidence="3">Lipoprotein</fullName>
    </recommendedName>
</protein>